<comment type="caution">
    <text evidence="8">The sequence shown here is derived from an EMBL/GenBank/DDBJ whole genome shotgun (WGS) entry which is preliminary data.</text>
</comment>
<keyword evidence="4" id="KW-0012">Acyltransferase</keyword>
<dbReference type="SMART" id="SM01266">
    <property type="entry name" value="Mac"/>
    <property type="match status" value="1"/>
</dbReference>
<reference evidence="8" key="1">
    <citation type="submission" date="2020-08" db="EMBL/GenBank/DDBJ databases">
        <title>Paracoccus amoyensis sp. nov., isolated from the surface seawater at coast of Xiamen, Fujian.</title>
        <authorList>
            <person name="Lyu L."/>
        </authorList>
    </citation>
    <scope>NUCLEOTIDE SEQUENCE</scope>
    <source>
        <strain evidence="8">11-3</strain>
    </source>
</reference>
<evidence type="ECO:0000256" key="6">
    <source>
        <dbReference type="ARBA" id="ARBA00067695"/>
    </source>
</evidence>
<keyword evidence="3" id="KW-0808">Transferase</keyword>
<evidence type="ECO:0000256" key="4">
    <source>
        <dbReference type="ARBA" id="ARBA00023315"/>
    </source>
</evidence>
<dbReference type="Pfam" id="PF12464">
    <property type="entry name" value="Mac"/>
    <property type="match status" value="1"/>
</dbReference>
<dbReference type="Proteomes" id="UP000608594">
    <property type="component" value="Unassembled WGS sequence"/>
</dbReference>
<sequence>MTTEREKMRTGKWYDCLDPELEALRSAARRAVHQHNTLPPWGRGAVAPLLHRLLGQVGEGVFLEAPFHCAYGFNISLGDNVYLNAGCAILDSGSVTIGTRSMLGPNVQIYCAQHHKDAARRAAGEEIAYPVQIGEDVWIGGGAIIMPGTTIGDAAIIGAGSVVTRDVAAGVTVVGNPARLISG</sequence>
<dbReference type="InterPro" id="IPR024688">
    <property type="entry name" value="Mac_dom"/>
</dbReference>
<dbReference type="Pfam" id="PF00132">
    <property type="entry name" value="Hexapep"/>
    <property type="match status" value="1"/>
</dbReference>
<keyword evidence="2" id="KW-0536">Nodulation</keyword>
<dbReference type="InterPro" id="IPR011004">
    <property type="entry name" value="Trimer_LpxA-like_sf"/>
</dbReference>
<dbReference type="GO" id="GO:0008374">
    <property type="term" value="F:O-acyltransferase activity"/>
    <property type="evidence" value="ECO:0007669"/>
    <property type="project" value="TreeGrafter"/>
</dbReference>
<dbReference type="AlphaFoldDB" id="A0A926JCK1"/>
<evidence type="ECO:0000256" key="2">
    <source>
        <dbReference type="ARBA" id="ARBA00022458"/>
    </source>
</evidence>
<name>A0A926JCK1_9RHOB</name>
<evidence type="ECO:0000256" key="3">
    <source>
        <dbReference type="ARBA" id="ARBA00022679"/>
    </source>
</evidence>
<dbReference type="InterPro" id="IPR001451">
    <property type="entry name" value="Hexapep"/>
</dbReference>
<evidence type="ECO:0000313" key="8">
    <source>
        <dbReference type="EMBL" id="MBC9246459.1"/>
    </source>
</evidence>
<dbReference type="GO" id="GO:0016407">
    <property type="term" value="F:acetyltransferase activity"/>
    <property type="evidence" value="ECO:0007669"/>
    <property type="project" value="InterPro"/>
</dbReference>
<keyword evidence="9" id="KW-1185">Reference proteome</keyword>
<dbReference type="FunFam" id="2.160.10.10:FF:000025">
    <property type="entry name" value="Hexapeptide-repeat containing-acetyltransferase"/>
    <property type="match status" value="1"/>
</dbReference>
<evidence type="ECO:0000313" key="9">
    <source>
        <dbReference type="Proteomes" id="UP000608594"/>
    </source>
</evidence>
<protein>
    <recommendedName>
        <fullName evidence="6">Nodulation protein L</fullName>
    </recommendedName>
</protein>
<evidence type="ECO:0000259" key="7">
    <source>
        <dbReference type="SMART" id="SM01266"/>
    </source>
</evidence>
<feature type="domain" description="Maltose/galactoside acetyltransferase" evidence="7">
    <location>
        <begin position="5"/>
        <end position="59"/>
    </location>
</feature>
<comment type="function">
    <text evidence="5">Acetyltransferase implicated in the O-acetylation of Nod factors.</text>
</comment>
<gene>
    <name evidence="8" type="ORF">H4P12_06980</name>
</gene>
<evidence type="ECO:0000256" key="1">
    <source>
        <dbReference type="ARBA" id="ARBA00007274"/>
    </source>
</evidence>
<dbReference type="Gene3D" id="2.160.10.10">
    <property type="entry name" value="Hexapeptide repeat proteins"/>
    <property type="match status" value="1"/>
</dbReference>
<proteinExistence type="inferred from homology"/>
<dbReference type="InterPro" id="IPR051159">
    <property type="entry name" value="Hexapeptide_acetyltransf"/>
</dbReference>
<dbReference type="GO" id="GO:0005829">
    <property type="term" value="C:cytosol"/>
    <property type="evidence" value="ECO:0007669"/>
    <property type="project" value="TreeGrafter"/>
</dbReference>
<accession>A0A926JCK1</accession>
<organism evidence="8 9">
    <name type="scientific">Paracoccus amoyensis</name>
    <dbReference type="NCBI Taxonomy" id="2760093"/>
    <lineage>
        <taxon>Bacteria</taxon>
        <taxon>Pseudomonadati</taxon>
        <taxon>Pseudomonadota</taxon>
        <taxon>Alphaproteobacteria</taxon>
        <taxon>Rhodobacterales</taxon>
        <taxon>Paracoccaceae</taxon>
        <taxon>Paracoccus</taxon>
    </lineage>
</organism>
<dbReference type="CDD" id="cd03357">
    <property type="entry name" value="LbH_MAT_GAT"/>
    <property type="match status" value="1"/>
</dbReference>
<dbReference type="PANTHER" id="PTHR23416:SF23">
    <property type="entry name" value="ACETYLTRANSFERASE C18B11.09C-RELATED"/>
    <property type="match status" value="1"/>
</dbReference>
<dbReference type="PANTHER" id="PTHR23416">
    <property type="entry name" value="SIALIC ACID SYNTHASE-RELATED"/>
    <property type="match status" value="1"/>
</dbReference>
<comment type="similarity">
    <text evidence="1">Belongs to the transferase hexapeptide repeat family.</text>
</comment>
<evidence type="ECO:0000256" key="5">
    <source>
        <dbReference type="ARBA" id="ARBA00055587"/>
    </source>
</evidence>
<dbReference type="EMBL" id="JACOQL010000002">
    <property type="protein sequence ID" value="MBC9246459.1"/>
    <property type="molecule type" value="Genomic_DNA"/>
</dbReference>
<dbReference type="SUPFAM" id="SSF51161">
    <property type="entry name" value="Trimeric LpxA-like enzymes"/>
    <property type="match status" value="1"/>
</dbReference>